<dbReference type="SMART" id="SM00369">
    <property type="entry name" value="LRR_TYP"/>
    <property type="match status" value="4"/>
</dbReference>
<keyword evidence="3" id="KW-1003">Cell membrane</keyword>
<evidence type="ECO:0000256" key="6">
    <source>
        <dbReference type="ARBA" id="ARBA00022729"/>
    </source>
</evidence>
<evidence type="ECO:0000256" key="7">
    <source>
        <dbReference type="ARBA" id="ARBA00022737"/>
    </source>
</evidence>
<gene>
    <name evidence="11" type="ORF">QJS10_CPA10g00433</name>
</gene>
<dbReference type="PRINTS" id="PR00019">
    <property type="entry name" value="LEURICHRPT"/>
</dbReference>
<dbReference type="InterPro" id="IPR032675">
    <property type="entry name" value="LRR_dom_sf"/>
</dbReference>
<comment type="caution">
    <text evidence="11">The sequence shown here is derived from an EMBL/GenBank/DDBJ whole genome shotgun (WGS) entry which is preliminary data.</text>
</comment>
<keyword evidence="12" id="KW-1185">Reference proteome</keyword>
<dbReference type="Gene3D" id="3.80.10.10">
    <property type="entry name" value="Ribonuclease Inhibitor"/>
    <property type="match status" value="2"/>
</dbReference>
<keyword evidence="5" id="KW-0812">Transmembrane</keyword>
<dbReference type="InterPro" id="IPR003591">
    <property type="entry name" value="Leu-rich_rpt_typical-subtyp"/>
</dbReference>
<evidence type="ECO:0000256" key="8">
    <source>
        <dbReference type="ARBA" id="ARBA00022989"/>
    </source>
</evidence>
<keyword evidence="6" id="KW-0732">Signal</keyword>
<keyword evidence="7" id="KW-0677">Repeat</keyword>
<accession>A0AAV9E0A2</accession>
<evidence type="ECO:0000313" key="11">
    <source>
        <dbReference type="EMBL" id="KAK1306243.1"/>
    </source>
</evidence>
<comment type="subcellular location">
    <subcellularLocation>
        <location evidence="1">Cell membrane</location>
        <topology evidence="1">Single-pass type I membrane protein</topology>
    </subcellularLocation>
</comment>
<evidence type="ECO:0000313" key="12">
    <source>
        <dbReference type="Proteomes" id="UP001180020"/>
    </source>
</evidence>
<reference evidence="11" key="1">
    <citation type="journal article" date="2023" name="Nat. Commun.">
        <title>Diploid and tetraploid genomes of Acorus and the evolution of monocots.</title>
        <authorList>
            <person name="Ma L."/>
            <person name="Liu K.W."/>
            <person name="Li Z."/>
            <person name="Hsiao Y.Y."/>
            <person name="Qi Y."/>
            <person name="Fu T."/>
            <person name="Tang G.D."/>
            <person name="Zhang D."/>
            <person name="Sun W.H."/>
            <person name="Liu D.K."/>
            <person name="Li Y."/>
            <person name="Chen G.Z."/>
            <person name="Liu X.D."/>
            <person name="Liao X.Y."/>
            <person name="Jiang Y.T."/>
            <person name="Yu X."/>
            <person name="Hao Y."/>
            <person name="Huang J."/>
            <person name="Zhao X.W."/>
            <person name="Ke S."/>
            <person name="Chen Y.Y."/>
            <person name="Wu W.L."/>
            <person name="Hsu J.L."/>
            <person name="Lin Y.F."/>
            <person name="Huang M.D."/>
            <person name="Li C.Y."/>
            <person name="Huang L."/>
            <person name="Wang Z.W."/>
            <person name="Zhao X."/>
            <person name="Zhong W.Y."/>
            <person name="Peng D.H."/>
            <person name="Ahmad S."/>
            <person name="Lan S."/>
            <person name="Zhang J.S."/>
            <person name="Tsai W.C."/>
            <person name="Van de Peer Y."/>
            <person name="Liu Z.J."/>
        </authorList>
    </citation>
    <scope>NUCLEOTIDE SEQUENCE</scope>
    <source>
        <strain evidence="11">CP</strain>
    </source>
</reference>
<dbReference type="InterPro" id="IPR025875">
    <property type="entry name" value="Leu-rich_rpt_4"/>
</dbReference>
<reference evidence="11" key="2">
    <citation type="submission" date="2023-06" db="EMBL/GenBank/DDBJ databases">
        <authorList>
            <person name="Ma L."/>
            <person name="Liu K.-W."/>
            <person name="Li Z."/>
            <person name="Hsiao Y.-Y."/>
            <person name="Qi Y."/>
            <person name="Fu T."/>
            <person name="Tang G."/>
            <person name="Zhang D."/>
            <person name="Sun W.-H."/>
            <person name="Liu D.-K."/>
            <person name="Li Y."/>
            <person name="Chen G.-Z."/>
            <person name="Liu X.-D."/>
            <person name="Liao X.-Y."/>
            <person name="Jiang Y.-T."/>
            <person name="Yu X."/>
            <person name="Hao Y."/>
            <person name="Huang J."/>
            <person name="Zhao X.-W."/>
            <person name="Ke S."/>
            <person name="Chen Y.-Y."/>
            <person name="Wu W.-L."/>
            <person name="Hsu J.-L."/>
            <person name="Lin Y.-F."/>
            <person name="Huang M.-D."/>
            <person name="Li C.-Y."/>
            <person name="Huang L."/>
            <person name="Wang Z.-W."/>
            <person name="Zhao X."/>
            <person name="Zhong W.-Y."/>
            <person name="Peng D.-H."/>
            <person name="Ahmad S."/>
            <person name="Lan S."/>
            <person name="Zhang J.-S."/>
            <person name="Tsai W.-C."/>
            <person name="Van De Peer Y."/>
            <person name="Liu Z.-J."/>
        </authorList>
    </citation>
    <scope>NUCLEOTIDE SEQUENCE</scope>
    <source>
        <strain evidence="11">CP</strain>
        <tissue evidence="11">Leaves</tissue>
    </source>
</reference>
<evidence type="ECO:0000256" key="1">
    <source>
        <dbReference type="ARBA" id="ARBA00004251"/>
    </source>
</evidence>
<evidence type="ECO:0000256" key="4">
    <source>
        <dbReference type="ARBA" id="ARBA00022614"/>
    </source>
</evidence>
<evidence type="ECO:0000256" key="3">
    <source>
        <dbReference type="ARBA" id="ARBA00022475"/>
    </source>
</evidence>
<keyword evidence="10" id="KW-0325">Glycoprotein</keyword>
<sequence length="400" mass="44457">MRNPWLGVGNGSLFQGPIPESLSKLSRLTKLELGSNALNGSLPSGLGELSNLVYLDISSNQLSGFLSEAHFSKLLKLKILIASSNSLSMNVSSDWVPPYRLRNLDMGSIRLGPSFPPWLETQKLKLMFLDMLNTSINDEMPSWFWDQLSLNLSLLNITFNRIRGEFPNPLKVPAFADVSMKSNLLEGPLPIMSNGVRLLDLSDNRFSGSILPNIRKLQTLYLQHNRLSQTIPRSLGNCESLETIDLGSNTLLGEIPIWVRERLKRLRILSLRSNSFSGDIPEGLCNLTSLQVLDLSGNRLTGPIPRSLRGLIAMSRPRASHCDFFYGSYRGQYYKESLSMKVKGGTHTYTNILSLVISIDVLENALPGEIPEELMSLKGMVILNLSGTDSREAFRMKSGT</sequence>
<dbReference type="InterPro" id="IPR001611">
    <property type="entry name" value="Leu-rich_rpt"/>
</dbReference>
<evidence type="ECO:0000256" key="2">
    <source>
        <dbReference type="ARBA" id="ARBA00009592"/>
    </source>
</evidence>
<dbReference type="PANTHER" id="PTHR48063">
    <property type="entry name" value="LRR RECEPTOR-LIKE KINASE"/>
    <property type="match status" value="1"/>
</dbReference>
<dbReference type="InterPro" id="IPR046956">
    <property type="entry name" value="RLP23-like"/>
</dbReference>
<evidence type="ECO:0000256" key="9">
    <source>
        <dbReference type="ARBA" id="ARBA00023136"/>
    </source>
</evidence>
<dbReference type="Pfam" id="PF12799">
    <property type="entry name" value="LRR_4"/>
    <property type="match status" value="2"/>
</dbReference>
<keyword evidence="9" id="KW-0472">Membrane</keyword>
<dbReference type="SUPFAM" id="SSF52058">
    <property type="entry name" value="L domain-like"/>
    <property type="match status" value="1"/>
</dbReference>
<dbReference type="GO" id="GO:0005886">
    <property type="term" value="C:plasma membrane"/>
    <property type="evidence" value="ECO:0007669"/>
    <property type="project" value="UniProtKB-SubCell"/>
</dbReference>
<keyword evidence="8" id="KW-1133">Transmembrane helix</keyword>
<dbReference type="EMBL" id="JAUJYO010000010">
    <property type="protein sequence ID" value="KAK1306243.1"/>
    <property type="molecule type" value="Genomic_DNA"/>
</dbReference>
<name>A0AAV9E0A2_ACOCL</name>
<dbReference type="Proteomes" id="UP001180020">
    <property type="component" value="Unassembled WGS sequence"/>
</dbReference>
<protein>
    <submittedName>
        <fullName evidence="11">Uncharacterized protein</fullName>
    </submittedName>
</protein>
<dbReference type="FunFam" id="3.80.10.10:FF:000041">
    <property type="entry name" value="LRR receptor-like serine/threonine-protein kinase ERECTA"/>
    <property type="match status" value="1"/>
</dbReference>
<evidence type="ECO:0000256" key="10">
    <source>
        <dbReference type="ARBA" id="ARBA00023180"/>
    </source>
</evidence>
<keyword evidence="4" id="KW-0433">Leucine-rich repeat</keyword>
<dbReference type="PANTHER" id="PTHR48063:SF16">
    <property type="entry name" value="LRR RECEPTOR-LIKE SERINE_THREONINE-PROTEIN KINASE GSO1"/>
    <property type="match status" value="1"/>
</dbReference>
<evidence type="ECO:0000256" key="5">
    <source>
        <dbReference type="ARBA" id="ARBA00022692"/>
    </source>
</evidence>
<dbReference type="AlphaFoldDB" id="A0AAV9E0A2"/>
<dbReference type="Pfam" id="PF00560">
    <property type="entry name" value="LRR_1"/>
    <property type="match status" value="1"/>
</dbReference>
<comment type="similarity">
    <text evidence="2">Belongs to the RLP family.</text>
</comment>
<organism evidence="11 12">
    <name type="scientific">Acorus calamus</name>
    <name type="common">Sweet flag</name>
    <dbReference type="NCBI Taxonomy" id="4465"/>
    <lineage>
        <taxon>Eukaryota</taxon>
        <taxon>Viridiplantae</taxon>
        <taxon>Streptophyta</taxon>
        <taxon>Embryophyta</taxon>
        <taxon>Tracheophyta</taxon>
        <taxon>Spermatophyta</taxon>
        <taxon>Magnoliopsida</taxon>
        <taxon>Liliopsida</taxon>
        <taxon>Acoraceae</taxon>
        <taxon>Acorus</taxon>
    </lineage>
</organism>
<proteinExistence type="inferred from homology"/>